<sequence>MILEACTWLSCYLAVASAKPNSSKSNGSSAIRHGLCCPTGGYSGILSMWTSKRGKNTVFAGEGDEGLAYSGAGVDINAGSELVRRIAKIAPGIGGFGGFFPSDDGSYLVASMDGVGTKLMLALETGILDTIGIDLVAMSVNDVVTSGTKPLGFLDYYATGHLDVDVAEKVMDVHLVLWFELWFGQSLPLNRFVLVSAMILEACTGLSCYLAVASAKPNSSKSNGSSAIRHGLCCPTGGYSGILSMWTSKRGKNTVFAGEGDEGLAYNGAGVDINAGSELIRRIAKIAPGIGGFGGFFPSDDGSYLVSSMDGVGTKLMLALETGILDTIGIDLVAMSLNDVVTSGTKPLGFLDYYATGHLDVDVAEKVMDVHLVLWFELWFGQSLPLNRFVLVSAMILEACIGLSCYLAVALAKPNSSKSNGSSAIRHGLCCPTGGYSGILSMWTSKRGKNTVFAGEGDEGLTYNGVGVDINAGSELVRRIAKMAPGIGGFGNFFPSGTLFFIFTRVLFFLLLYFDRPLLVASMDGVGTKLMLALETGILDTIGIDLVAMSVNDVVTSGTKPLGFLDYYAIGHLDVDVAEKVMAVHLMLWFELWFGQRFDTGSQGRSPDI</sequence>
<proteinExistence type="predicted"/>
<evidence type="ECO:0000313" key="2">
    <source>
        <dbReference type="Proteomes" id="UP001177021"/>
    </source>
</evidence>
<accession>A0ACB0IMU1</accession>
<keyword evidence="2" id="KW-1185">Reference proteome</keyword>
<protein>
    <submittedName>
        <fullName evidence="1">Uncharacterized protein</fullName>
    </submittedName>
</protein>
<evidence type="ECO:0000313" key="1">
    <source>
        <dbReference type="EMBL" id="CAJ2633279.1"/>
    </source>
</evidence>
<name>A0ACB0IMU1_TRIPR</name>
<dbReference type="EMBL" id="CASHSV030000001">
    <property type="protein sequence ID" value="CAJ2633279.1"/>
    <property type="molecule type" value="Genomic_DNA"/>
</dbReference>
<gene>
    <name evidence="1" type="ORF">MILVUS5_LOCUS4414</name>
</gene>
<reference evidence="1" key="1">
    <citation type="submission" date="2023-10" db="EMBL/GenBank/DDBJ databases">
        <authorList>
            <person name="Rodriguez Cubillos JULIANA M."/>
            <person name="De Vega J."/>
        </authorList>
    </citation>
    <scope>NUCLEOTIDE SEQUENCE</scope>
</reference>
<organism evidence="1 2">
    <name type="scientific">Trifolium pratense</name>
    <name type="common">Red clover</name>
    <dbReference type="NCBI Taxonomy" id="57577"/>
    <lineage>
        <taxon>Eukaryota</taxon>
        <taxon>Viridiplantae</taxon>
        <taxon>Streptophyta</taxon>
        <taxon>Embryophyta</taxon>
        <taxon>Tracheophyta</taxon>
        <taxon>Spermatophyta</taxon>
        <taxon>Magnoliopsida</taxon>
        <taxon>eudicotyledons</taxon>
        <taxon>Gunneridae</taxon>
        <taxon>Pentapetalae</taxon>
        <taxon>rosids</taxon>
        <taxon>fabids</taxon>
        <taxon>Fabales</taxon>
        <taxon>Fabaceae</taxon>
        <taxon>Papilionoideae</taxon>
        <taxon>50 kb inversion clade</taxon>
        <taxon>NPAAA clade</taxon>
        <taxon>Hologalegina</taxon>
        <taxon>IRL clade</taxon>
        <taxon>Trifolieae</taxon>
        <taxon>Trifolium</taxon>
    </lineage>
</organism>
<dbReference type="Proteomes" id="UP001177021">
    <property type="component" value="Unassembled WGS sequence"/>
</dbReference>
<comment type="caution">
    <text evidence="1">The sequence shown here is derived from an EMBL/GenBank/DDBJ whole genome shotgun (WGS) entry which is preliminary data.</text>
</comment>